<dbReference type="OrthoDB" id="9807089at2"/>
<evidence type="ECO:0000256" key="3">
    <source>
        <dbReference type="ARBA" id="ARBA00022490"/>
    </source>
</evidence>
<evidence type="ECO:0000256" key="7">
    <source>
        <dbReference type="HAMAP-Rule" id="MF_00173"/>
    </source>
</evidence>
<dbReference type="InterPro" id="IPR036388">
    <property type="entry name" value="WH-like_DNA-bd_sf"/>
</dbReference>
<organism evidence="10 11">
    <name type="scientific">Weissella bombi</name>
    <dbReference type="NCBI Taxonomy" id="1505725"/>
    <lineage>
        <taxon>Bacteria</taxon>
        <taxon>Bacillati</taxon>
        <taxon>Bacillota</taxon>
        <taxon>Bacilli</taxon>
        <taxon>Lactobacillales</taxon>
        <taxon>Lactobacillaceae</taxon>
        <taxon>Weissella</taxon>
    </lineage>
</organism>
<evidence type="ECO:0000256" key="5">
    <source>
        <dbReference type="ARBA" id="ARBA00023125"/>
    </source>
</evidence>
<dbReference type="GO" id="GO:0006526">
    <property type="term" value="P:L-arginine biosynthetic process"/>
    <property type="evidence" value="ECO:0007669"/>
    <property type="project" value="UniProtKB-UniPathway"/>
</dbReference>
<name>A0A1C4AR29_9LACO</name>
<dbReference type="Gene3D" id="1.10.10.10">
    <property type="entry name" value="Winged helix-like DNA-binding domain superfamily/Winged helix DNA-binding domain"/>
    <property type="match status" value="1"/>
</dbReference>
<dbReference type="Gene3D" id="3.30.1360.40">
    <property type="match status" value="1"/>
</dbReference>
<dbReference type="RefSeq" id="WP_092462653.1">
    <property type="nucleotide sequence ID" value="NZ_BJEE01000007.1"/>
</dbReference>
<dbReference type="GO" id="GO:1900079">
    <property type="term" value="P:regulation of arginine biosynthetic process"/>
    <property type="evidence" value="ECO:0007669"/>
    <property type="project" value="UniProtKB-UniRule"/>
</dbReference>
<gene>
    <name evidence="7" type="primary">argR</name>
    <name evidence="10" type="ORF">GA0061074_106103</name>
</gene>
<dbReference type="Proteomes" id="UP000199268">
    <property type="component" value="Unassembled WGS sequence"/>
</dbReference>
<dbReference type="AlphaFoldDB" id="A0A1C4AR29"/>
<dbReference type="GO" id="GO:0034618">
    <property type="term" value="F:arginine binding"/>
    <property type="evidence" value="ECO:0007669"/>
    <property type="project" value="InterPro"/>
</dbReference>
<keyword evidence="6 7" id="KW-0804">Transcription</keyword>
<comment type="similarity">
    <text evidence="2 7">Belongs to the ArgR family.</text>
</comment>
<dbReference type="Pfam" id="PF01316">
    <property type="entry name" value="Arg_repressor"/>
    <property type="match status" value="1"/>
</dbReference>
<dbReference type="STRING" id="1505725.GA0061074_106103"/>
<comment type="subcellular location">
    <subcellularLocation>
        <location evidence="1 7">Cytoplasm</location>
    </subcellularLocation>
</comment>
<dbReference type="Pfam" id="PF02863">
    <property type="entry name" value="Arg_repressor_C"/>
    <property type="match status" value="1"/>
</dbReference>
<dbReference type="HAMAP" id="MF_00173">
    <property type="entry name" value="Arg_repressor"/>
    <property type="match status" value="1"/>
</dbReference>
<feature type="domain" description="Arginine repressor C-terminal" evidence="9">
    <location>
        <begin position="84"/>
        <end position="143"/>
    </location>
</feature>
<dbReference type="PANTHER" id="PTHR34471">
    <property type="entry name" value="ARGININE REPRESSOR"/>
    <property type="match status" value="1"/>
</dbReference>
<proteinExistence type="inferred from homology"/>
<dbReference type="InterPro" id="IPR001669">
    <property type="entry name" value="Arg_repress"/>
</dbReference>
<keyword evidence="7" id="KW-0028">Amino-acid biosynthesis</keyword>
<keyword evidence="7" id="KW-0055">Arginine biosynthesis</keyword>
<keyword evidence="5 7" id="KW-0238">DNA-binding</keyword>
<evidence type="ECO:0000256" key="2">
    <source>
        <dbReference type="ARBA" id="ARBA00008316"/>
    </source>
</evidence>
<feature type="domain" description="Arginine repressor DNA-binding" evidence="8">
    <location>
        <begin position="4"/>
        <end position="69"/>
    </location>
</feature>
<sequence>MRRTKKERQLAIRELITKQTLQRQEDVVNELNKIGWNVTQATISRDIAEMQLVKVPLETGGFAYAVVAQADALAHIKRIIQEPTTNIRTQDNFVMISVAPGTGPALKLALQEASFDELFGMLGDDADVLMILKKELNARDFVAQKFQ</sequence>
<keyword evidence="4 7" id="KW-0805">Transcription regulation</keyword>
<dbReference type="InterPro" id="IPR036390">
    <property type="entry name" value="WH_DNA-bd_sf"/>
</dbReference>
<accession>A0A1C4AR29</accession>
<evidence type="ECO:0000259" key="8">
    <source>
        <dbReference type="Pfam" id="PF01316"/>
    </source>
</evidence>
<keyword evidence="3 7" id="KW-0963">Cytoplasm</keyword>
<dbReference type="SUPFAM" id="SSF55252">
    <property type="entry name" value="C-terminal domain of arginine repressor"/>
    <property type="match status" value="1"/>
</dbReference>
<reference evidence="11" key="1">
    <citation type="submission" date="2016-08" db="EMBL/GenBank/DDBJ databases">
        <authorList>
            <person name="Varghese N."/>
            <person name="Submissions Spin"/>
        </authorList>
    </citation>
    <scope>NUCLEOTIDE SEQUENCE [LARGE SCALE GENOMIC DNA]</scope>
    <source>
        <strain evidence="11">R-53094</strain>
    </source>
</reference>
<dbReference type="PANTHER" id="PTHR34471:SF1">
    <property type="entry name" value="ARGININE REPRESSOR"/>
    <property type="match status" value="1"/>
</dbReference>
<protein>
    <recommendedName>
        <fullName evidence="7">Arginine repressor</fullName>
    </recommendedName>
</protein>
<evidence type="ECO:0000313" key="10">
    <source>
        <dbReference type="EMBL" id="SCB97150.1"/>
    </source>
</evidence>
<dbReference type="GO" id="GO:0003677">
    <property type="term" value="F:DNA binding"/>
    <property type="evidence" value="ECO:0007669"/>
    <property type="project" value="UniProtKB-KW"/>
</dbReference>
<dbReference type="GO" id="GO:0005737">
    <property type="term" value="C:cytoplasm"/>
    <property type="evidence" value="ECO:0007669"/>
    <property type="project" value="UniProtKB-SubCell"/>
</dbReference>
<evidence type="ECO:0000256" key="6">
    <source>
        <dbReference type="ARBA" id="ARBA00023163"/>
    </source>
</evidence>
<evidence type="ECO:0000259" key="9">
    <source>
        <dbReference type="Pfam" id="PF02863"/>
    </source>
</evidence>
<dbReference type="GO" id="GO:0003700">
    <property type="term" value="F:DNA-binding transcription factor activity"/>
    <property type="evidence" value="ECO:0007669"/>
    <property type="project" value="UniProtKB-UniRule"/>
</dbReference>
<dbReference type="PRINTS" id="PR01467">
    <property type="entry name" value="ARGREPRESSOR"/>
</dbReference>
<comment type="function">
    <text evidence="7">Regulates arginine biosynthesis genes.</text>
</comment>
<evidence type="ECO:0000313" key="11">
    <source>
        <dbReference type="Proteomes" id="UP000199268"/>
    </source>
</evidence>
<dbReference type="GO" id="GO:0051259">
    <property type="term" value="P:protein complex oligomerization"/>
    <property type="evidence" value="ECO:0007669"/>
    <property type="project" value="InterPro"/>
</dbReference>
<dbReference type="InterPro" id="IPR020899">
    <property type="entry name" value="Arg_repress_C"/>
</dbReference>
<dbReference type="SUPFAM" id="SSF46785">
    <property type="entry name" value="Winged helix' DNA-binding domain"/>
    <property type="match status" value="1"/>
</dbReference>
<keyword evidence="7" id="KW-0678">Repressor</keyword>
<keyword evidence="11" id="KW-1185">Reference proteome</keyword>
<comment type="pathway">
    <text evidence="7">Amino-acid biosynthesis; L-arginine biosynthesis [regulation].</text>
</comment>
<dbReference type="UniPathway" id="UPA00068"/>
<dbReference type="InterPro" id="IPR020900">
    <property type="entry name" value="Arg_repress_DNA-bd"/>
</dbReference>
<dbReference type="EMBL" id="FMAO01000006">
    <property type="protein sequence ID" value="SCB97150.1"/>
    <property type="molecule type" value="Genomic_DNA"/>
</dbReference>
<dbReference type="InterPro" id="IPR036251">
    <property type="entry name" value="Arg_repress_C_sf"/>
</dbReference>
<evidence type="ECO:0000256" key="4">
    <source>
        <dbReference type="ARBA" id="ARBA00023015"/>
    </source>
</evidence>
<evidence type="ECO:0000256" key="1">
    <source>
        <dbReference type="ARBA" id="ARBA00004496"/>
    </source>
</evidence>